<dbReference type="Proteomes" id="UP000663937">
    <property type="component" value="Chromosome"/>
</dbReference>
<organism evidence="14 15">
    <name type="scientific">Pengzhenrongella sicca</name>
    <dbReference type="NCBI Taxonomy" id="2819238"/>
    <lineage>
        <taxon>Bacteria</taxon>
        <taxon>Bacillati</taxon>
        <taxon>Actinomycetota</taxon>
        <taxon>Actinomycetes</taxon>
        <taxon>Micrococcales</taxon>
        <taxon>Pengzhenrongella</taxon>
    </lineage>
</organism>
<dbReference type="InterPro" id="IPR000637">
    <property type="entry name" value="HMGI/Y_DNA-bd_CS"/>
</dbReference>
<feature type="binding site" evidence="11">
    <location>
        <position position="39"/>
    </location>
    <ligand>
        <name>[4Fe-4S] cluster</name>
        <dbReference type="ChEBI" id="CHEBI:49883"/>
    </ligand>
</feature>
<dbReference type="InterPro" id="IPR003482">
    <property type="entry name" value="Whib"/>
</dbReference>
<evidence type="ECO:0000256" key="7">
    <source>
        <dbReference type="ARBA" id="ARBA00023015"/>
    </source>
</evidence>
<dbReference type="Pfam" id="PF02178">
    <property type="entry name" value="AT_hook"/>
    <property type="match status" value="1"/>
</dbReference>
<dbReference type="GO" id="GO:0047134">
    <property type="term" value="F:protein-disulfide reductase [NAD(P)H] activity"/>
    <property type="evidence" value="ECO:0007669"/>
    <property type="project" value="TreeGrafter"/>
</dbReference>
<evidence type="ECO:0000313" key="14">
    <source>
        <dbReference type="EMBL" id="QTE31286.1"/>
    </source>
</evidence>
<reference evidence="14" key="1">
    <citation type="submission" date="2021-03" db="EMBL/GenBank/DDBJ databases">
        <title>Pengzhenrongella sicca gen. nov., sp. nov., a new member of suborder Micrococcineae isolated from High-Arctic tundra soil.</title>
        <authorList>
            <person name="Peng F."/>
        </authorList>
    </citation>
    <scope>NUCLEOTIDE SEQUENCE</scope>
    <source>
        <strain evidence="14">LRZ-2</strain>
    </source>
</reference>
<dbReference type="InterPro" id="IPR034768">
    <property type="entry name" value="4FE4S_WBL"/>
</dbReference>
<feature type="binding site" evidence="11">
    <location>
        <position position="65"/>
    </location>
    <ligand>
        <name>[4Fe-4S] cluster</name>
        <dbReference type="ChEBI" id="CHEBI:49883"/>
    </ligand>
</feature>
<keyword evidence="15" id="KW-1185">Reference proteome</keyword>
<evidence type="ECO:0000256" key="4">
    <source>
        <dbReference type="ARBA" id="ARBA00022723"/>
    </source>
</evidence>
<comment type="subcellular location">
    <subcellularLocation>
        <location evidence="1 11">Cytoplasm</location>
    </subcellularLocation>
</comment>
<gene>
    <name evidence="11" type="primary">whiB</name>
    <name evidence="14" type="ORF">J4E96_03050</name>
</gene>
<evidence type="ECO:0000256" key="1">
    <source>
        <dbReference type="ARBA" id="ARBA00004496"/>
    </source>
</evidence>
<dbReference type="KEGG" id="psic:J4E96_03050"/>
<evidence type="ECO:0000256" key="12">
    <source>
        <dbReference type="SAM" id="MobiDB-lite"/>
    </source>
</evidence>
<evidence type="ECO:0000256" key="10">
    <source>
        <dbReference type="ARBA" id="ARBA00023163"/>
    </source>
</evidence>
<dbReference type="AlphaFoldDB" id="A0A8A4ZLA5"/>
<keyword evidence="11" id="KW-0963">Cytoplasm</keyword>
<evidence type="ECO:0000256" key="5">
    <source>
        <dbReference type="ARBA" id="ARBA00023004"/>
    </source>
</evidence>
<comment type="similarity">
    <text evidence="2 11">Belongs to the WhiB family.</text>
</comment>
<dbReference type="HAMAP" id="MF_01479">
    <property type="entry name" value="WhiB"/>
    <property type="match status" value="1"/>
</dbReference>
<dbReference type="PROSITE" id="PS51674">
    <property type="entry name" value="4FE4S_WBL"/>
    <property type="match status" value="1"/>
</dbReference>
<dbReference type="GO" id="GO:0045892">
    <property type="term" value="P:negative regulation of DNA-templated transcription"/>
    <property type="evidence" value="ECO:0007669"/>
    <property type="project" value="TreeGrafter"/>
</dbReference>
<keyword evidence="6 11" id="KW-0411">Iron-sulfur</keyword>
<feature type="binding site" evidence="11">
    <location>
        <position position="62"/>
    </location>
    <ligand>
        <name>[4Fe-4S] cluster</name>
        <dbReference type="ChEBI" id="CHEBI:49883"/>
    </ligand>
</feature>
<dbReference type="EMBL" id="CP071868">
    <property type="protein sequence ID" value="QTE31286.1"/>
    <property type="molecule type" value="Genomic_DNA"/>
</dbReference>
<protein>
    <recommendedName>
        <fullName evidence="11">Transcriptional regulator WhiB</fullName>
    </recommendedName>
</protein>
<dbReference type="GO" id="GO:0046872">
    <property type="term" value="F:metal ion binding"/>
    <property type="evidence" value="ECO:0007669"/>
    <property type="project" value="UniProtKB-KW"/>
</dbReference>
<feature type="region of interest" description="Disordered" evidence="12">
    <location>
        <begin position="1"/>
        <end position="23"/>
    </location>
</feature>
<keyword evidence="9 11" id="KW-1015">Disulfide bond</keyword>
<dbReference type="Pfam" id="PF02467">
    <property type="entry name" value="Whib"/>
    <property type="match status" value="1"/>
</dbReference>
<keyword evidence="3 11" id="KW-0004">4Fe-4S</keyword>
<dbReference type="PANTHER" id="PTHR38839:SF2">
    <property type="entry name" value="TRANSCRIPTIONAL REGULATOR WHIB7-RELATED"/>
    <property type="match status" value="1"/>
</dbReference>
<evidence type="ECO:0000259" key="13">
    <source>
        <dbReference type="PROSITE" id="PS51674"/>
    </source>
</evidence>
<keyword evidence="5 11" id="KW-0408">Iron</keyword>
<sequence length="114" mass="12080">MLLDAVHQGGSGPWPPTLATQATADREQFDRLVAGMVPCRSGDPELWFAEQSAQVEQAKALCQECPLRAACLAGAVERAEPWGVWGGEVFVAGRVVAAKRGRGRPRKDAVAPAA</sequence>
<evidence type="ECO:0000256" key="6">
    <source>
        <dbReference type="ARBA" id="ARBA00023014"/>
    </source>
</evidence>
<comment type="function">
    <text evidence="11">Acts as a transcriptional regulator. Probably redox-responsive. The apo- but not holo-form probably binds DNA.</text>
</comment>
<dbReference type="GO" id="GO:0005737">
    <property type="term" value="C:cytoplasm"/>
    <property type="evidence" value="ECO:0007669"/>
    <property type="project" value="UniProtKB-SubCell"/>
</dbReference>
<dbReference type="GO" id="GO:0003677">
    <property type="term" value="F:DNA binding"/>
    <property type="evidence" value="ECO:0007669"/>
    <property type="project" value="UniProtKB-UniRule"/>
</dbReference>
<dbReference type="PROSITE" id="PS00354">
    <property type="entry name" value="HMGI_Y"/>
    <property type="match status" value="1"/>
</dbReference>
<evidence type="ECO:0000313" key="15">
    <source>
        <dbReference type="Proteomes" id="UP000663937"/>
    </source>
</evidence>
<name>A0A8A4ZLA5_9MICO</name>
<accession>A0A8A4ZLA5</accession>
<dbReference type="PANTHER" id="PTHR38839">
    <property type="entry name" value="TRANSCRIPTIONAL REGULATOR WHID-RELATED"/>
    <property type="match status" value="1"/>
</dbReference>
<evidence type="ECO:0000256" key="2">
    <source>
        <dbReference type="ARBA" id="ARBA00006597"/>
    </source>
</evidence>
<comment type="cofactor">
    <cofactor evidence="11">
        <name>[4Fe-4S] cluster</name>
        <dbReference type="ChEBI" id="CHEBI:49883"/>
    </cofactor>
    <text evidence="11">Binds 1 [4Fe-4S] cluster per subunit. Following nitrosylation of the [4Fe-4S] cluster binds 1 [4Fe-8(NO)] cluster per subunit.</text>
</comment>
<dbReference type="InterPro" id="IPR017956">
    <property type="entry name" value="AT_hook_DNA-bd_motif"/>
</dbReference>
<dbReference type="GO" id="GO:0045454">
    <property type="term" value="P:cell redox homeostasis"/>
    <property type="evidence" value="ECO:0007669"/>
    <property type="project" value="TreeGrafter"/>
</dbReference>
<dbReference type="GO" id="GO:0035731">
    <property type="term" value="F:dinitrosyl-iron complex binding"/>
    <property type="evidence" value="ECO:0007669"/>
    <property type="project" value="UniProtKB-UniRule"/>
</dbReference>
<comment type="PTM">
    <text evidence="11">Upon Fe-S cluster removal intramolecular disulfide bonds are formed.</text>
</comment>
<evidence type="ECO:0000256" key="8">
    <source>
        <dbReference type="ARBA" id="ARBA00023125"/>
    </source>
</evidence>
<feature type="domain" description="4Fe-4S Wbl-type" evidence="13">
    <location>
        <begin position="38"/>
        <end position="95"/>
    </location>
</feature>
<feature type="binding site" evidence="11">
    <location>
        <position position="71"/>
    </location>
    <ligand>
        <name>[4Fe-4S] cluster</name>
        <dbReference type="ChEBI" id="CHEBI:49883"/>
    </ligand>
</feature>
<proteinExistence type="inferred from homology"/>
<comment type="PTM">
    <text evidence="11">The Fe-S cluster can be nitrosylated by nitric oxide (NO).</text>
</comment>
<keyword evidence="4 11" id="KW-0479">Metal-binding</keyword>
<keyword evidence="10 11" id="KW-0804">Transcription</keyword>
<evidence type="ECO:0000256" key="11">
    <source>
        <dbReference type="HAMAP-Rule" id="MF_01479"/>
    </source>
</evidence>
<dbReference type="GO" id="GO:0051539">
    <property type="term" value="F:4 iron, 4 sulfur cluster binding"/>
    <property type="evidence" value="ECO:0007669"/>
    <property type="project" value="UniProtKB-UniRule"/>
</dbReference>
<evidence type="ECO:0000256" key="3">
    <source>
        <dbReference type="ARBA" id="ARBA00022485"/>
    </source>
</evidence>
<keyword evidence="8 11" id="KW-0238">DNA-binding</keyword>
<keyword evidence="7 11" id="KW-0805">Transcription regulation</keyword>
<evidence type="ECO:0000256" key="9">
    <source>
        <dbReference type="ARBA" id="ARBA00023157"/>
    </source>
</evidence>